<evidence type="ECO:0000313" key="3">
    <source>
        <dbReference type="Proteomes" id="UP000016412"/>
    </source>
</evidence>
<dbReference type="PROSITE" id="PS00383">
    <property type="entry name" value="TYR_PHOSPHATASE_1"/>
    <property type="match status" value="1"/>
</dbReference>
<organism evidence="2 3">
    <name type="scientific">Treponema socranskii subsp. socranskii VPI DR56BR1116 = ATCC 35536</name>
    <dbReference type="NCBI Taxonomy" id="1125725"/>
    <lineage>
        <taxon>Bacteria</taxon>
        <taxon>Pseudomonadati</taxon>
        <taxon>Spirochaetota</taxon>
        <taxon>Spirochaetia</taxon>
        <taxon>Spirochaetales</taxon>
        <taxon>Treponemataceae</taxon>
        <taxon>Treponema</taxon>
    </lineage>
</organism>
<feature type="chain" id="PRO_5004611914" evidence="1">
    <location>
        <begin position="35"/>
        <end position="388"/>
    </location>
</feature>
<dbReference type="InterPro" id="IPR023227">
    <property type="entry name" value="SAM_OH_AdoTrfase_C_sf"/>
</dbReference>
<keyword evidence="1" id="KW-0732">Signal</keyword>
<dbReference type="PROSITE" id="PS51257">
    <property type="entry name" value="PROKAR_LIPOPROTEIN"/>
    <property type="match status" value="1"/>
</dbReference>
<comment type="caution">
    <text evidence="2">The sequence shown here is derived from an EMBL/GenBank/DDBJ whole genome shotgun (WGS) entry which is preliminary data.</text>
</comment>
<protein>
    <submittedName>
        <fullName evidence="2">Tyrosine phosphatase domain protein</fullName>
    </submittedName>
</protein>
<dbReference type="STRING" id="1125725.HMPREF1325_2473"/>
<dbReference type="SUPFAM" id="SSF52799">
    <property type="entry name" value="(Phosphotyrosine protein) phosphatases II"/>
    <property type="match status" value="1"/>
</dbReference>
<dbReference type="GO" id="GO:0004721">
    <property type="term" value="F:phosphoprotein phosphatase activity"/>
    <property type="evidence" value="ECO:0007669"/>
    <property type="project" value="InterPro"/>
</dbReference>
<reference evidence="2 3" key="1">
    <citation type="submission" date="2013-08" db="EMBL/GenBank/DDBJ databases">
        <authorList>
            <person name="Durkin A.S."/>
            <person name="Haft D.R."/>
            <person name="McCorrison J."/>
            <person name="Torralba M."/>
            <person name="Gillis M."/>
            <person name="Haft D.H."/>
            <person name="Methe B."/>
            <person name="Sutton G."/>
            <person name="Nelson K.E."/>
        </authorList>
    </citation>
    <scope>NUCLEOTIDE SEQUENCE [LARGE SCALE GENOMIC DNA]</scope>
    <source>
        <strain evidence="2 3">VPI DR56BR1116</strain>
    </source>
</reference>
<evidence type="ECO:0000256" key="1">
    <source>
        <dbReference type="SAM" id="SignalP"/>
    </source>
</evidence>
<evidence type="ECO:0000313" key="2">
    <source>
        <dbReference type="EMBL" id="ERF60316.1"/>
    </source>
</evidence>
<dbReference type="SUPFAM" id="SSF101852">
    <property type="entry name" value="Bacterial fluorinating enzyme, C-terminal domain"/>
    <property type="match status" value="1"/>
</dbReference>
<dbReference type="eggNOG" id="COG2365">
    <property type="taxonomic scope" value="Bacteria"/>
</dbReference>
<dbReference type="Pfam" id="PF13350">
    <property type="entry name" value="Y_phosphatase3"/>
    <property type="match status" value="1"/>
</dbReference>
<dbReference type="EMBL" id="AUZJ01000043">
    <property type="protein sequence ID" value="ERF60316.1"/>
    <property type="molecule type" value="Genomic_DNA"/>
</dbReference>
<dbReference type="InterPro" id="IPR026893">
    <property type="entry name" value="Tyr/Ser_Pase_IphP-type"/>
</dbReference>
<feature type="signal peptide" evidence="1">
    <location>
        <begin position="1"/>
        <end position="34"/>
    </location>
</feature>
<dbReference type="InterPro" id="IPR029021">
    <property type="entry name" value="Prot-tyrosine_phosphatase-like"/>
</dbReference>
<gene>
    <name evidence="2" type="ORF">HMPREF1325_2473</name>
</gene>
<dbReference type="AlphaFoldDB" id="U1FLL7"/>
<dbReference type="InterPro" id="IPR016130">
    <property type="entry name" value="Tyr_Pase_AS"/>
</dbReference>
<dbReference type="Gene3D" id="3.90.190.10">
    <property type="entry name" value="Protein tyrosine phosphatase superfamily"/>
    <property type="match status" value="1"/>
</dbReference>
<sequence>MPYVLRRAEEFMKCVRFMLPIFAAALLFAGCASASKASAKEQAPAAAAKTPEWRTFRGKVTAIEKYGHAVTDIAFADMQKAGYEHGDIVTVRFDNGYTFSAPVVANYDVDKGAFLVRTNHAGGFIAACINYGKLNEAAKVDIGSALTVSMKQKGGYREQYALRALSKSDKRGNYASDEAFANFRGVSLGSIGKNILYRGSHPVKKGWTRAPYASALMERAKIKTVVDMSDSRNELLSYLDPSNPQYSAYYASLDKTGSVVCLSMNIDFTSDLFAAGIIGALRFMTIHEGPYYLHCIEGKDRTGFIMILLESLMGASKEEAMRDYMQSYVDFYHVEKGSYKYNVIAKANFEPMYKTIVGNSSPVKGARAYLSAHDMSDDEIEALVQRLR</sequence>
<accession>U1FLL7</accession>
<proteinExistence type="predicted"/>
<dbReference type="Gene3D" id="2.40.30.90">
    <property type="entry name" value="Bacterial fluorinating enzyme like"/>
    <property type="match status" value="1"/>
</dbReference>
<dbReference type="PATRIC" id="fig|1125725.3.peg.1647"/>
<name>U1FLL7_TRESO</name>
<dbReference type="Proteomes" id="UP000016412">
    <property type="component" value="Unassembled WGS sequence"/>
</dbReference>